<protein>
    <submittedName>
        <fullName evidence="1">Uncharacterized protein</fullName>
    </submittedName>
</protein>
<dbReference type="RefSeq" id="XP_046072003.1">
    <property type="nucleotide sequence ID" value="XM_046218247.1"/>
</dbReference>
<organism evidence="1 2">
    <name type="scientific">Talaromyces proteolyticus</name>
    <dbReference type="NCBI Taxonomy" id="1131652"/>
    <lineage>
        <taxon>Eukaryota</taxon>
        <taxon>Fungi</taxon>
        <taxon>Dikarya</taxon>
        <taxon>Ascomycota</taxon>
        <taxon>Pezizomycotina</taxon>
        <taxon>Eurotiomycetes</taxon>
        <taxon>Eurotiomycetidae</taxon>
        <taxon>Eurotiales</taxon>
        <taxon>Trichocomaceae</taxon>
        <taxon>Talaromyces</taxon>
        <taxon>Talaromyces sect. Bacilispori</taxon>
    </lineage>
</organism>
<dbReference type="AlphaFoldDB" id="A0AAD4KSD0"/>
<sequence length="168" mass="19630">MDKVPGITYIEAPSTALHSTVWQEQRVSDLQAKFIIFLQHLPSCFSGIISKLREELPILFTHTHPLVLRRGDLCEMDIIIDPEQAEAKILPFGMSLWGVQNMLDVMNSTDWHYYEIRLCLEGLFWDVFYKYVGVISKEYKRAVKTAERAIMQNSSIRYVDAFLHRLEY</sequence>
<dbReference type="Proteomes" id="UP001201262">
    <property type="component" value="Unassembled WGS sequence"/>
</dbReference>
<dbReference type="GeneID" id="70248534"/>
<evidence type="ECO:0000313" key="2">
    <source>
        <dbReference type="Proteomes" id="UP001201262"/>
    </source>
</evidence>
<evidence type="ECO:0000313" key="1">
    <source>
        <dbReference type="EMBL" id="KAH8697302.1"/>
    </source>
</evidence>
<proteinExistence type="predicted"/>
<keyword evidence="2" id="KW-1185">Reference proteome</keyword>
<comment type="caution">
    <text evidence="1">The sequence shown here is derived from an EMBL/GenBank/DDBJ whole genome shotgun (WGS) entry which is preliminary data.</text>
</comment>
<accession>A0AAD4KSD0</accession>
<gene>
    <name evidence="1" type="ORF">BGW36DRAFT_397058</name>
</gene>
<name>A0AAD4KSD0_9EURO</name>
<dbReference type="EMBL" id="JAJTJA010000006">
    <property type="protein sequence ID" value="KAH8697302.1"/>
    <property type="molecule type" value="Genomic_DNA"/>
</dbReference>
<reference evidence="1" key="1">
    <citation type="submission" date="2021-12" db="EMBL/GenBank/DDBJ databases">
        <title>Convergent genome expansion in fungi linked to evolution of root-endophyte symbiosis.</title>
        <authorList>
            <consortium name="DOE Joint Genome Institute"/>
            <person name="Ke Y.-H."/>
            <person name="Bonito G."/>
            <person name="Liao H.-L."/>
            <person name="Looney B."/>
            <person name="Rojas-Flechas A."/>
            <person name="Nash J."/>
            <person name="Hameed K."/>
            <person name="Schadt C."/>
            <person name="Martin F."/>
            <person name="Crous P.W."/>
            <person name="Miettinen O."/>
            <person name="Magnuson J.K."/>
            <person name="Labbe J."/>
            <person name="Jacobson D."/>
            <person name="Doktycz M.J."/>
            <person name="Veneault-Fourrey C."/>
            <person name="Kuo A."/>
            <person name="Mondo S."/>
            <person name="Calhoun S."/>
            <person name="Riley R."/>
            <person name="Ohm R."/>
            <person name="LaButti K."/>
            <person name="Andreopoulos B."/>
            <person name="Pangilinan J."/>
            <person name="Nolan M."/>
            <person name="Tritt A."/>
            <person name="Clum A."/>
            <person name="Lipzen A."/>
            <person name="Daum C."/>
            <person name="Barry K."/>
            <person name="Grigoriev I.V."/>
            <person name="Vilgalys R."/>
        </authorList>
    </citation>
    <scope>NUCLEOTIDE SEQUENCE</scope>
    <source>
        <strain evidence="1">PMI_201</strain>
    </source>
</reference>